<evidence type="ECO:0000313" key="1">
    <source>
        <dbReference type="EMBL" id="RAL42737.1"/>
    </source>
</evidence>
<dbReference type="EMBL" id="NQVE01000162">
    <property type="protein sequence ID" value="RAL42737.1"/>
    <property type="molecule type" value="Genomic_DNA"/>
</dbReference>
<dbReference type="AlphaFoldDB" id="A0A328DAA4"/>
<protein>
    <submittedName>
        <fullName evidence="1">Uncharacterized protein</fullName>
    </submittedName>
</protein>
<name>A0A328DAA4_9ASTE</name>
<gene>
    <name evidence="1" type="ORF">DM860_009244</name>
</gene>
<proteinExistence type="predicted"/>
<evidence type="ECO:0000313" key="2">
    <source>
        <dbReference type="Proteomes" id="UP000249390"/>
    </source>
</evidence>
<accession>A0A328DAA4</accession>
<keyword evidence="2" id="KW-1185">Reference proteome</keyword>
<sequence>MRREWLRVKIHPWEVVRVAGRNIQVIEEPATCGVINLVIGSMNERGFKVSTTYINLVKFNNKVAPFEVEHDNAERVCPWLSASAAQHALLTVFPTACGPSMD</sequence>
<dbReference type="Proteomes" id="UP000249390">
    <property type="component" value="Unassembled WGS sequence"/>
</dbReference>
<comment type="caution">
    <text evidence="1">The sequence shown here is derived from an EMBL/GenBank/DDBJ whole genome shotgun (WGS) entry which is preliminary data.</text>
</comment>
<organism evidence="1 2">
    <name type="scientific">Cuscuta australis</name>
    <dbReference type="NCBI Taxonomy" id="267555"/>
    <lineage>
        <taxon>Eukaryota</taxon>
        <taxon>Viridiplantae</taxon>
        <taxon>Streptophyta</taxon>
        <taxon>Embryophyta</taxon>
        <taxon>Tracheophyta</taxon>
        <taxon>Spermatophyta</taxon>
        <taxon>Magnoliopsida</taxon>
        <taxon>eudicotyledons</taxon>
        <taxon>Gunneridae</taxon>
        <taxon>Pentapetalae</taxon>
        <taxon>asterids</taxon>
        <taxon>lamiids</taxon>
        <taxon>Solanales</taxon>
        <taxon>Convolvulaceae</taxon>
        <taxon>Cuscuteae</taxon>
        <taxon>Cuscuta</taxon>
        <taxon>Cuscuta subgen. Grammica</taxon>
        <taxon>Cuscuta sect. Cleistogrammica</taxon>
    </lineage>
</organism>
<reference evidence="1 2" key="1">
    <citation type="submission" date="2018-06" db="EMBL/GenBank/DDBJ databases">
        <title>The Genome of Cuscuta australis (Dodder) Provides Insight into the Evolution of Plant Parasitism.</title>
        <authorList>
            <person name="Liu H."/>
        </authorList>
    </citation>
    <scope>NUCLEOTIDE SEQUENCE [LARGE SCALE GENOMIC DNA]</scope>
    <source>
        <strain evidence="2">cv. Yunnan</strain>
        <tissue evidence="1">Vines</tissue>
    </source>
</reference>